<gene>
    <name evidence="2" type="ORF">PsYK624_009960</name>
</gene>
<dbReference type="PANTHER" id="PTHR10910">
    <property type="entry name" value="EUKARYOTE SPECIFIC DSRNA BINDING PROTEIN"/>
    <property type="match status" value="1"/>
</dbReference>
<proteinExistence type="predicted"/>
<dbReference type="GO" id="GO:0008251">
    <property type="term" value="F:tRNA-specific adenosine deaminase activity"/>
    <property type="evidence" value="ECO:0007669"/>
    <property type="project" value="TreeGrafter"/>
</dbReference>
<evidence type="ECO:0000313" key="3">
    <source>
        <dbReference type="Proteomes" id="UP000703269"/>
    </source>
</evidence>
<reference evidence="2 3" key="1">
    <citation type="submission" date="2021-08" db="EMBL/GenBank/DDBJ databases">
        <title>Draft Genome Sequence of Phanerochaete sordida strain YK-624.</title>
        <authorList>
            <person name="Mori T."/>
            <person name="Dohra H."/>
            <person name="Suzuki T."/>
            <person name="Kawagishi H."/>
            <person name="Hirai H."/>
        </authorList>
    </citation>
    <scope>NUCLEOTIDE SEQUENCE [LARGE SCALE GENOMIC DNA]</scope>
    <source>
        <strain evidence="2 3">YK-624</strain>
    </source>
</reference>
<feature type="domain" description="A to I editase" evidence="1">
    <location>
        <begin position="48"/>
        <end position="368"/>
    </location>
</feature>
<name>A0A9P3FYZ3_9APHY</name>
<dbReference type="GO" id="GO:0003726">
    <property type="term" value="F:double-stranded RNA adenosine deaminase activity"/>
    <property type="evidence" value="ECO:0007669"/>
    <property type="project" value="TreeGrafter"/>
</dbReference>
<dbReference type="AlphaFoldDB" id="A0A9P3FYZ3"/>
<dbReference type="Pfam" id="PF02137">
    <property type="entry name" value="A_deamin"/>
    <property type="match status" value="1"/>
</dbReference>
<sequence length="399" mass="43274">MVHPAPDAVVQAVLKQYSSLGFTPPPRQFTILAAFVLSDENAGLKVVSLGTGSKCMPDMRLENGGDAVHDSHAEVLARRCAVRWLLEEVKRAAASPAGSPWLRSQPDGKFALASGVAVHLYVSTLPCGDASTRYLAAFQDAEIAALKDSGVPPDLPSGAAARGRDNYSLYGVLRTKPGRADSPPTPSMSCSDKIASWNVLGIQGALASRYLSPVYIDSIVVGEVDEAMRPQIREDCDRAFWGRLGSMDRAALPDGYELRQPAVYFTSLDFVHSKRVLADATSSCNDSLCWIADAPKHEVLINGLRRGISPKNRHNPKFWPLVSKVSLFKLCQSLDEIQPSGLSQLADATYRGAKDYSEAYQQAKNALRGPGGPFAGWIRSGVQYEDFNIHSINDIQMKP</sequence>
<dbReference type="GO" id="GO:0005730">
    <property type="term" value="C:nucleolus"/>
    <property type="evidence" value="ECO:0007669"/>
    <property type="project" value="TreeGrafter"/>
</dbReference>
<dbReference type="SMART" id="SM00552">
    <property type="entry name" value="ADEAMc"/>
    <property type="match status" value="1"/>
</dbReference>
<dbReference type="GO" id="GO:0005737">
    <property type="term" value="C:cytoplasm"/>
    <property type="evidence" value="ECO:0007669"/>
    <property type="project" value="TreeGrafter"/>
</dbReference>
<accession>A0A9P3FYZ3</accession>
<dbReference type="InterPro" id="IPR002466">
    <property type="entry name" value="A_deamin"/>
</dbReference>
<organism evidence="2 3">
    <name type="scientific">Phanerochaete sordida</name>
    <dbReference type="NCBI Taxonomy" id="48140"/>
    <lineage>
        <taxon>Eukaryota</taxon>
        <taxon>Fungi</taxon>
        <taxon>Dikarya</taxon>
        <taxon>Basidiomycota</taxon>
        <taxon>Agaricomycotina</taxon>
        <taxon>Agaricomycetes</taxon>
        <taxon>Polyporales</taxon>
        <taxon>Phanerochaetaceae</taxon>
        <taxon>Phanerochaete</taxon>
    </lineage>
</organism>
<dbReference type="Proteomes" id="UP000703269">
    <property type="component" value="Unassembled WGS sequence"/>
</dbReference>
<dbReference type="PANTHER" id="PTHR10910:SF62">
    <property type="entry name" value="AT07585P-RELATED"/>
    <property type="match status" value="1"/>
</dbReference>
<evidence type="ECO:0000259" key="1">
    <source>
        <dbReference type="PROSITE" id="PS50141"/>
    </source>
</evidence>
<protein>
    <submittedName>
        <fullName evidence="2">Adenosine deaminase/editase</fullName>
    </submittedName>
</protein>
<comment type="caution">
    <text evidence="2">The sequence shown here is derived from an EMBL/GenBank/DDBJ whole genome shotgun (WGS) entry which is preliminary data.</text>
</comment>
<evidence type="ECO:0000313" key="2">
    <source>
        <dbReference type="EMBL" id="GJE84920.1"/>
    </source>
</evidence>
<dbReference type="GO" id="GO:0006396">
    <property type="term" value="P:RNA processing"/>
    <property type="evidence" value="ECO:0007669"/>
    <property type="project" value="InterPro"/>
</dbReference>
<dbReference type="OrthoDB" id="10268011at2759"/>
<dbReference type="PROSITE" id="PS50141">
    <property type="entry name" value="A_DEAMIN_EDITASE"/>
    <property type="match status" value="1"/>
</dbReference>
<dbReference type="GO" id="GO:0006382">
    <property type="term" value="P:adenosine to inosine editing"/>
    <property type="evidence" value="ECO:0007669"/>
    <property type="project" value="TreeGrafter"/>
</dbReference>
<dbReference type="EMBL" id="BPQB01000001">
    <property type="protein sequence ID" value="GJE84920.1"/>
    <property type="molecule type" value="Genomic_DNA"/>
</dbReference>
<keyword evidence="3" id="KW-1185">Reference proteome</keyword>
<dbReference type="GO" id="GO:0003725">
    <property type="term" value="F:double-stranded RNA binding"/>
    <property type="evidence" value="ECO:0007669"/>
    <property type="project" value="TreeGrafter"/>
</dbReference>